<dbReference type="InterPro" id="IPR011009">
    <property type="entry name" value="Kinase-like_dom_sf"/>
</dbReference>
<dbReference type="Gene3D" id="1.10.510.10">
    <property type="entry name" value="Transferase(Phosphotransferase) domain 1"/>
    <property type="match status" value="1"/>
</dbReference>
<evidence type="ECO:0000259" key="1">
    <source>
        <dbReference type="PROSITE" id="PS50011"/>
    </source>
</evidence>
<dbReference type="InterPro" id="IPR000719">
    <property type="entry name" value="Prot_kinase_dom"/>
</dbReference>
<dbReference type="PROSITE" id="PS50011">
    <property type="entry name" value="PROTEIN_KINASE_DOM"/>
    <property type="match status" value="1"/>
</dbReference>
<evidence type="ECO:0000313" key="2">
    <source>
        <dbReference type="EMBL" id="PSR72481.1"/>
    </source>
</evidence>
<dbReference type="AlphaFoldDB" id="A0A2R6NJJ1"/>
<evidence type="ECO:0000313" key="3">
    <source>
        <dbReference type="Proteomes" id="UP000186601"/>
    </source>
</evidence>
<dbReference type="STRING" id="98765.A0A2R6NJJ1"/>
<gene>
    <name evidence="2" type="ORF">PHLCEN_2v11648</name>
</gene>
<dbReference type="Proteomes" id="UP000186601">
    <property type="component" value="Unassembled WGS sequence"/>
</dbReference>
<dbReference type="GO" id="GO:0004672">
    <property type="term" value="F:protein kinase activity"/>
    <property type="evidence" value="ECO:0007669"/>
    <property type="project" value="InterPro"/>
</dbReference>
<accession>A0A2R6NJJ1</accession>
<comment type="caution">
    <text evidence="2">The sequence shown here is derived from an EMBL/GenBank/DDBJ whole genome shotgun (WGS) entry which is preliminary data.</text>
</comment>
<feature type="domain" description="Protein kinase" evidence="1">
    <location>
        <begin position="71"/>
        <end position="312"/>
    </location>
</feature>
<reference evidence="2 3" key="1">
    <citation type="submission" date="2018-02" db="EMBL/GenBank/DDBJ databases">
        <title>Genome sequence of the basidiomycete white-rot fungus Phlebia centrifuga.</title>
        <authorList>
            <person name="Granchi Z."/>
            <person name="Peng M."/>
            <person name="de Vries R.P."/>
            <person name="Hilden K."/>
            <person name="Makela M.R."/>
            <person name="Grigoriev I."/>
            <person name="Riley R."/>
        </authorList>
    </citation>
    <scope>NUCLEOTIDE SEQUENCE [LARGE SCALE GENOMIC DNA]</scope>
    <source>
        <strain evidence="2 3">FBCC195</strain>
    </source>
</reference>
<dbReference type="SUPFAM" id="SSF56112">
    <property type="entry name" value="Protein kinase-like (PK-like)"/>
    <property type="match status" value="1"/>
</dbReference>
<name>A0A2R6NJJ1_9APHY</name>
<dbReference type="OrthoDB" id="5987198at2759"/>
<sequence length="312" mass="36509">MAGTLKLEALIAKASAQHAKLLGYEVRWRDRQRFLESKGYMLRPRYRPGWVPSWFMDKSRPLEEFEDYWDLPVSLCFGVSCVGLQSILKFREHLIDTTRLSDGKMVYVKHVQTGDLESTIAMMLSSSELLKDPRNHCVPILDYFQDEDNATISYMVMPFLHLTDSPPFKTVENIVDFIEQTIEGLVFIHEHGVAHRDCSEKNLMMDVHQLYPEGFHPVLEEFSPDGRTSARQLSRTNVRVKYYYVDFGISVYFPAHQHPKLAVGEYGRDQDVPELSVEVPYDPFKVDIFIIGNMYKRQLYNVRVLFYDKRRY</sequence>
<dbReference type="Gene3D" id="3.30.200.20">
    <property type="entry name" value="Phosphorylase Kinase, domain 1"/>
    <property type="match status" value="1"/>
</dbReference>
<dbReference type="EMBL" id="MLYV02001173">
    <property type="protein sequence ID" value="PSR72481.1"/>
    <property type="molecule type" value="Genomic_DNA"/>
</dbReference>
<organism evidence="2 3">
    <name type="scientific">Hermanssonia centrifuga</name>
    <dbReference type="NCBI Taxonomy" id="98765"/>
    <lineage>
        <taxon>Eukaryota</taxon>
        <taxon>Fungi</taxon>
        <taxon>Dikarya</taxon>
        <taxon>Basidiomycota</taxon>
        <taxon>Agaricomycotina</taxon>
        <taxon>Agaricomycetes</taxon>
        <taxon>Polyporales</taxon>
        <taxon>Meruliaceae</taxon>
        <taxon>Hermanssonia</taxon>
    </lineage>
</organism>
<proteinExistence type="predicted"/>
<dbReference type="GO" id="GO:0005524">
    <property type="term" value="F:ATP binding"/>
    <property type="evidence" value="ECO:0007669"/>
    <property type="project" value="InterPro"/>
</dbReference>
<protein>
    <recommendedName>
        <fullName evidence="1">Protein kinase domain-containing protein</fullName>
    </recommendedName>
</protein>
<keyword evidence="3" id="KW-1185">Reference proteome</keyword>